<dbReference type="eggNOG" id="COG0697">
    <property type="taxonomic scope" value="Bacteria"/>
</dbReference>
<evidence type="ECO:0000313" key="4">
    <source>
        <dbReference type="Proteomes" id="UP000014411"/>
    </source>
</evidence>
<keyword evidence="1" id="KW-0812">Transmembrane</keyword>
<feature type="domain" description="EamA" evidence="2">
    <location>
        <begin position="5"/>
        <end position="136"/>
    </location>
</feature>
<feature type="transmembrane region" description="Helical" evidence="1">
    <location>
        <begin position="119"/>
        <end position="138"/>
    </location>
</feature>
<accession>S3HDC7</accession>
<feature type="transmembrane region" description="Helical" evidence="1">
    <location>
        <begin position="6"/>
        <end position="23"/>
    </location>
</feature>
<dbReference type="SUPFAM" id="SSF103481">
    <property type="entry name" value="Multidrug resistance efflux transporter EmrE"/>
    <property type="match status" value="2"/>
</dbReference>
<feature type="transmembrane region" description="Helical" evidence="1">
    <location>
        <begin position="250"/>
        <end position="270"/>
    </location>
</feature>
<gene>
    <name evidence="3" type="ORF">RGCCGE502_18755</name>
</gene>
<feature type="transmembrane region" description="Helical" evidence="1">
    <location>
        <begin position="35"/>
        <end position="52"/>
    </location>
</feature>
<keyword evidence="4" id="KW-1185">Reference proteome</keyword>
<keyword evidence="1" id="KW-1133">Transmembrane helix</keyword>
<evidence type="ECO:0000313" key="3">
    <source>
        <dbReference type="EMBL" id="EPE96699.1"/>
    </source>
</evidence>
<dbReference type="AlphaFoldDB" id="S3HDC7"/>
<dbReference type="Pfam" id="PF00892">
    <property type="entry name" value="EamA"/>
    <property type="match status" value="2"/>
</dbReference>
<name>S3HDC7_9HYPH</name>
<dbReference type="HOGENOM" id="CLU_058789_1_0_5"/>
<dbReference type="GO" id="GO:0016020">
    <property type="term" value="C:membrane"/>
    <property type="evidence" value="ECO:0007669"/>
    <property type="project" value="InterPro"/>
</dbReference>
<comment type="caution">
    <text evidence="3">The sequence shown here is derived from an EMBL/GenBank/DDBJ whole genome shotgun (WGS) entry which is preliminary data.</text>
</comment>
<evidence type="ECO:0000259" key="2">
    <source>
        <dbReference type="Pfam" id="PF00892"/>
    </source>
</evidence>
<protein>
    <recommendedName>
        <fullName evidence="2">EamA domain-containing protein</fullName>
    </recommendedName>
</protein>
<dbReference type="InterPro" id="IPR000620">
    <property type="entry name" value="EamA_dom"/>
</dbReference>
<feature type="transmembrane region" description="Helical" evidence="1">
    <location>
        <begin position="191"/>
        <end position="210"/>
    </location>
</feature>
<organism evidence="3 4">
    <name type="scientific">Rhizobium grahamii CCGE 502</name>
    <dbReference type="NCBI Taxonomy" id="990285"/>
    <lineage>
        <taxon>Bacteria</taxon>
        <taxon>Pseudomonadati</taxon>
        <taxon>Pseudomonadota</taxon>
        <taxon>Alphaproteobacteria</taxon>
        <taxon>Hyphomicrobiales</taxon>
        <taxon>Rhizobiaceae</taxon>
        <taxon>Rhizobium/Agrobacterium group</taxon>
        <taxon>Rhizobium</taxon>
    </lineage>
</organism>
<evidence type="ECO:0000256" key="1">
    <source>
        <dbReference type="SAM" id="Phobius"/>
    </source>
</evidence>
<keyword evidence="1" id="KW-0472">Membrane</keyword>
<dbReference type="Proteomes" id="UP000014411">
    <property type="component" value="Unassembled WGS sequence"/>
</dbReference>
<sequence length="296" mass="30958">MLVYEFAAFGAAVCWALAGLFSAKPARHFGAMRFNSLKLISVSLVLLVEVLVTGSWRQLDINGAFPLLLSGLIGIFAGDTILYSVLIRLGPRRTGVLFAMNAPMSAVLGWALLGETISPVALTGIALVTIGVVIAILYGKRSSQQHPWEAIQGPLWIAIGLGLLAALAQAAGSILARPVMQGGMDPVLASLFRVGVSAACLTVISQLPFAARSRPRFSWQSVAMTACSGLLSMALGMTLLLFALSGGNVGIVSTLSATTPVLVLPMIWAVTRERPAFGAWIGAGTVFMGMAVIFAT</sequence>
<feature type="transmembrane region" description="Helical" evidence="1">
    <location>
        <begin position="150"/>
        <end position="171"/>
    </location>
</feature>
<dbReference type="RefSeq" id="WP_016555728.1">
    <property type="nucleotide sequence ID" value="NZ_AEYE02000022.1"/>
</dbReference>
<dbReference type="EMBL" id="AEYE02000022">
    <property type="protein sequence ID" value="EPE96699.1"/>
    <property type="molecule type" value="Genomic_DNA"/>
</dbReference>
<dbReference type="PANTHER" id="PTHR22911">
    <property type="entry name" value="ACYL-MALONYL CONDENSING ENZYME-RELATED"/>
    <property type="match status" value="1"/>
</dbReference>
<reference evidence="3 4" key="1">
    <citation type="journal article" date="2012" name="J. Bacteriol.">
        <title>Genome sequence of Rhizobium grahamii CCGE502, a broad-host-range symbiont with low nodulation competitiveness in Phaseolus vulgaris.</title>
        <authorList>
            <person name="Althabegoiti M.J."/>
            <person name="Lozano L."/>
            <person name="Torres-Tejerizo G."/>
            <person name="Ormeno-Orrillo E."/>
            <person name="Rogel M.A."/>
            <person name="Gonzalez V."/>
            <person name="Martinez-Romero E."/>
        </authorList>
    </citation>
    <scope>NUCLEOTIDE SEQUENCE [LARGE SCALE GENOMIC DNA]</scope>
    <source>
        <strain evidence="3 4">CCGE 502</strain>
    </source>
</reference>
<dbReference type="PANTHER" id="PTHR22911:SF137">
    <property type="entry name" value="SOLUTE CARRIER FAMILY 35 MEMBER G2-RELATED"/>
    <property type="match status" value="1"/>
</dbReference>
<proteinExistence type="predicted"/>
<feature type="transmembrane region" description="Helical" evidence="1">
    <location>
        <begin position="222"/>
        <end position="244"/>
    </location>
</feature>
<dbReference type="STRING" id="990285.RGCCGE502_18755"/>
<feature type="transmembrane region" description="Helical" evidence="1">
    <location>
        <begin position="64"/>
        <end position="87"/>
    </location>
</feature>
<feature type="domain" description="EamA" evidence="2">
    <location>
        <begin position="157"/>
        <end position="294"/>
    </location>
</feature>
<dbReference type="InterPro" id="IPR037185">
    <property type="entry name" value="EmrE-like"/>
</dbReference>
<feature type="transmembrane region" description="Helical" evidence="1">
    <location>
        <begin position="277"/>
        <end position="295"/>
    </location>
</feature>
<feature type="transmembrane region" description="Helical" evidence="1">
    <location>
        <begin position="94"/>
        <end position="113"/>
    </location>
</feature>